<sequence>MENMIDIYERARVAYTEAPACQMDTTLDSFIQELSDLDVEITFGEAADLDEEFFGVRGGYWLHGYGTPKVGEYIQVPYETDVGRQFLAVEVINRGLLTMKTARAEWNA</sequence>
<dbReference type="EMBL" id="MK500566">
    <property type="protein sequence ID" value="QBK91986.1"/>
    <property type="molecule type" value="Genomic_DNA"/>
</dbReference>
<name>A0A481Z8R0_9VIRU</name>
<evidence type="ECO:0000313" key="1">
    <source>
        <dbReference type="EMBL" id="QBK91986.1"/>
    </source>
</evidence>
<reference evidence="1" key="1">
    <citation type="journal article" date="2019" name="MBio">
        <title>Virus Genomes from Deep Sea Sediments Expand the Ocean Megavirome and Support Independent Origins of Viral Gigantism.</title>
        <authorList>
            <person name="Backstrom D."/>
            <person name="Yutin N."/>
            <person name="Jorgensen S.L."/>
            <person name="Dharamshi J."/>
            <person name="Homa F."/>
            <person name="Zaremba-Niedwiedzka K."/>
            <person name="Spang A."/>
            <person name="Wolf Y.I."/>
            <person name="Koonin E.V."/>
            <person name="Ettema T.J."/>
        </authorList>
    </citation>
    <scope>NUCLEOTIDE SEQUENCE</scope>
</reference>
<gene>
    <name evidence="1" type="ORF">LCPAC304_03290</name>
</gene>
<accession>A0A481Z8R0</accession>
<organism evidence="1">
    <name type="scientific">Pithovirus LCPAC304</name>
    <dbReference type="NCBI Taxonomy" id="2506594"/>
    <lineage>
        <taxon>Viruses</taxon>
        <taxon>Pithoviruses</taxon>
    </lineage>
</organism>
<proteinExistence type="predicted"/>
<protein>
    <submittedName>
        <fullName evidence="1">Uncharacterized protein</fullName>
    </submittedName>
</protein>